<proteinExistence type="predicted"/>
<keyword evidence="2" id="KW-0805">Transcription regulation</keyword>
<name>A0A162Q4F8_MUCCL</name>
<dbReference type="EMBL" id="AMYB01000009">
    <property type="protein sequence ID" value="OAC98879.1"/>
    <property type="molecule type" value="Genomic_DNA"/>
</dbReference>
<dbReference type="InterPro" id="IPR010750">
    <property type="entry name" value="SGF29_tudor-like_dom"/>
</dbReference>
<dbReference type="OrthoDB" id="10265994at2759"/>
<dbReference type="AlphaFoldDB" id="A0A162Q4F8"/>
<sequence>MERKSRSSRTQDDGSAEEFGLWKQICTSLLKLEGIQKEEETVISSINKIQLSVDIEQGITSLIYQKLKDNYKRGIELTSSEQKTIQDIIEKISVLVALRDNEQDQKRKKRKSEIESNSRANGHHIFEKGTTVAARQPKEKDKSEEWILAVVLQYYADKNKYQVEDVDQDDYGEKQRYMLSPRYVIPVLSSEAAKSSPEIPAQQDVLALYPGTTCFYKATVIAPPSKSKDIKNYRVQFEDDNDEVKYVMPEHVLEMPKIK</sequence>
<comment type="subcellular location">
    <subcellularLocation>
        <location evidence="1">Nucleus</location>
    </subcellularLocation>
</comment>
<evidence type="ECO:0000256" key="2">
    <source>
        <dbReference type="ARBA" id="ARBA00023015"/>
    </source>
</evidence>
<evidence type="ECO:0000256" key="4">
    <source>
        <dbReference type="ARBA" id="ARBA00023242"/>
    </source>
</evidence>
<evidence type="ECO:0000313" key="7">
    <source>
        <dbReference type="EMBL" id="OAC98879.1"/>
    </source>
</evidence>
<dbReference type="InterPro" id="IPR037802">
    <property type="entry name" value="SGF29"/>
</dbReference>
<dbReference type="STRING" id="747725.A0A162Q4F8"/>
<dbReference type="Gene3D" id="2.30.30.140">
    <property type="match status" value="2"/>
</dbReference>
<protein>
    <recommendedName>
        <fullName evidence="6">SGF29 C-terminal domain-containing protein</fullName>
    </recommendedName>
</protein>
<feature type="region of interest" description="Disordered" evidence="5">
    <location>
        <begin position="105"/>
        <end position="138"/>
    </location>
</feature>
<accession>A0A162Q4F8</accession>
<evidence type="ECO:0000313" key="8">
    <source>
        <dbReference type="Proteomes" id="UP000077051"/>
    </source>
</evidence>
<evidence type="ECO:0000256" key="3">
    <source>
        <dbReference type="ARBA" id="ARBA00023163"/>
    </source>
</evidence>
<dbReference type="PANTHER" id="PTHR21539:SF0">
    <property type="entry name" value="SAGA-ASSOCIATED FACTOR 29"/>
    <property type="match status" value="1"/>
</dbReference>
<evidence type="ECO:0000259" key="6">
    <source>
        <dbReference type="PROSITE" id="PS51518"/>
    </source>
</evidence>
<dbReference type="GO" id="GO:0000124">
    <property type="term" value="C:SAGA complex"/>
    <property type="evidence" value="ECO:0007669"/>
    <property type="project" value="InterPro"/>
</dbReference>
<dbReference type="Pfam" id="PF07039">
    <property type="entry name" value="SGF29_Tudor"/>
    <property type="match status" value="1"/>
</dbReference>
<comment type="caution">
    <text evidence="7">The sequence shown here is derived from an EMBL/GenBank/DDBJ whole genome shotgun (WGS) entry which is preliminary data.</text>
</comment>
<evidence type="ECO:0000256" key="5">
    <source>
        <dbReference type="SAM" id="MobiDB-lite"/>
    </source>
</evidence>
<dbReference type="InterPro" id="IPR047287">
    <property type="entry name" value="Tudor_SGF29_rpt2"/>
</dbReference>
<dbReference type="CDD" id="cd20394">
    <property type="entry name" value="Tudor_SGF29_rpt2"/>
    <property type="match status" value="1"/>
</dbReference>
<keyword evidence="4" id="KW-0539">Nucleus</keyword>
<feature type="domain" description="SGF29 C-terminal" evidence="6">
    <location>
        <begin position="122"/>
        <end position="259"/>
    </location>
</feature>
<dbReference type="PROSITE" id="PS51518">
    <property type="entry name" value="SGF29_C"/>
    <property type="match status" value="1"/>
</dbReference>
<dbReference type="VEuPathDB" id="FungiDB:MUCCIDRAFT_157339"/>
<dbReference type="Proteomes" id="UP000077051">
    <property type="component" value="Unassembled WGS sequence"/>
</dbReference>
<evidence type="ECO:0000256" key="1">
    <source>
        <dbReference type="ARBA" id="ARBA00004123"/>
    </source>
</evidence>
<dbReference type="GO" id="GO:0005634">
    <property type="term" value="C:nucleus"/>
    <property type="evidence" value="ECO:0007669"/>
    <property type="project" value="UniProtKB-SubCell"/>
</dbReference>
<keyword evidence="8" id="KW-1185">Reference proteome</keyword>
<dbReference type="CDD" id="cd20393">
    <property type="entry name" value="Tudor_SGF29_rpt1"/>
    <property type="match status" value="1"/>
</dbReference>
<organism evidence="7 8">
    <name type="scientific">Mucor lusitanicus CBS 277.49</name>
    <dbReference type="NCBI Taxonomy" id="747725"/>
    <lineage>
        <taxon>Eukaryota</taxon>
        <taxon>Fungi</taxon>
        <taxon>Fungi incertae sedis</taxon>
        <taxon>Mucoromycota</taxon>
        <taxon>Mucoromycotina</taxon>
        <taxon>Mucoromycetes</taxon>
        <taxon>Mucorales</taxon>
        <taxon>Mucorineae</taxon>
        <taxon>Mucoraceae</taxon>
        <taxon>Mucor</taxon>
    </lineage>
</organism>
<dbReference type="PANTHER" id="PTHR21539">
    <property type="entry name" value="SAGA-ASSOCIATED FACTOR 29"/>
    <property type="match status" value="1"/>
</dbReference>
<keyword evidence="3" id="KW-0804">Transcription</keyword>
<gene>
    <name evidence="7" type="ORF">MUCCIDRAFT_157339</name>
</gene>
<reference evidence="7 8" key="1">
    <citation type="submission" date="2015-06" db="EMBL/GenBank/DDBJ databases">
        <title>Expansion of signal transduction pathways in fungi by whole-genome duplication.</title>
        <authorList>
            <consortium name="DOE Joint Genome Institute"/>
            <person name="Corrochano L.M."/>
            <person name="Kuo A."/>
            <person name="Marcet-Houben M."/>
            <person name="Polaino S."/>
            <person name="Salamov A."/>
            <person name="Villalobos J.M."/>
            <person name="Alvarez M.I."/>
            <person name="Avalos J."/>
            <person name="Benito E.P."/>
            <person name="Benoit I."/>
            <person name="Burger G."/>
            <person name="Camino L.P."/>
            <person name="Canovas D."/>
            <person name="Cerda-Olmedo E."/>
            <person name="Cheng J.-F."/>
            <person name="Dominguez A."/>
            <person name="Elias M."/>
            <person name="Eslava A.P."/>
            <person name="Glaser F."/>
            <person name="Grimwood J."/>
            <person name="Gutierrez G."/>
            <person name="Heitman J."/>
            <person name="Henrissat B."/>
            <person name="Iturriaga E.A."/>
            <person name="Lang B.F."/>
            <person name="Lavin J.L."/>
            <person name="Lee S."/>
            <person name="Li W."/>
            <person name="Lindquist E."/>
            <person name="Lopez-Garcia S."/>
            <person name="Luque E.M."/>
            <person name="Marcos A.T."/>
            <person name="Martin J."/>
            <person name="Mccluskey K."/>
            <person name="Medina H.R."/>
            <person name="Miralles-Duran A."/>
            <person name="Miyazaki A."/>
            <person name="Munoz-Torres E."/>
            <person name="Oguiza J.A."/>
            <person name="Ohm R."/>
            <person name="Olmedo M."/>
            <person name="Orejas M."/>
            <person name="Ortiz-Castellanos L."/>
            <person name="Pisabarro A.G."/>
            <person name="Rodriguez-Romero J."/>
            <person name="Ruiz-Herrera J."/>
            <person name="Ruiz-Vazquez R."/>
            <person name="Sanz C."/>
            <person name="Schackwitz W."/>
            <person name="Schmutz J."/>
            <person name="Shahriari M."/>
            <person name="Shelest E."/>
            <person name="Silva-Franco F."/>
            <person name="Soanes D."/>
            <person name="Syed K."/>
            <person name="Tagua V.G."/>
            <person name="Talbot N.J."/>
            <person name="Thon M."/>
            <person name="De Vries R.P."/>
            <person name="Wiebenga A."/>
            <person name="Yadav J.S."/>
            <person name="Braun E.L."/>
            <person name="Baker S."/>
            <person name="Garre V."/>
            <person name="Horwitz B."/>
            <person name="Torres-Martinez S."/>
            <person name="Idnurm A."/>
            <person name="Herrera-Estrella A."/>
            <person name="Gabaldon T."/>
            <person name="Grigoriev I.V."/>
        </authorList>
    </citation>
    <scope>NUCLEOTIDE SEQUENCE [LARGE SCALE GENOMIC DNA]</scope>
    <source>
        <strain evidence="7 8">CBS 277.49</strain>
    </source>
</reference>
<dbReference type="InterPro" id="IPR047288">
    <property type="entry name" value="Tudor_SGF29_rpt1"/>
</dbReference>